<evidence type="ECO:0000313" key="1">
    <source>
        <dbReference type="EMBL" id="PWC26736.1"/>
    </source>
</evidence>
<reference evidence="2" key="1">
    <citation type="submission" date="2017-10" db="EMBL/GenBank/DDBJ databases">
        <authorList>
            <person name="Toshchakov S.V."/>
            <person name="Goeva M.A."/>
        </authorList>
    </citation>
    <scope>NUCLEOTIDE SEQUENCE [LARGE SCALE GENOMIC DNA]</scope>
    <source>
        <strain evidence="2">JR1/69-1-13</strain>
    </source>
</reference>
<keyword evidence="2" id="KW-1185">Reference proteome</keyword>
<dbReference type="Proteomes" id="UP000245048">
    <property type="component" value="Unassembled WGS sequence"/>
</dbReference>
<dbReference type="AlphaFoldDB" id="A0A2U1UYK3"/>
<accession>A0A2U1UYK3</accession>
<name>A0A2U1UYK3_9PROT</name>
<dbReference type="RefSeq" id="WP_181378280.1">
    <property type="nucleotide sequence ID" value="NZ_PDOA01000025.1"/>
</dbReference>
<dbReference type="EMBL" id="PDOA01000025">
    <property type="protein sequence ID" value="PWC26736.1"/>
    <property type="molecule type" value="Genomic_DNA"/>
</dbReference>
<proteinExistence type="predicted"/>
<dbReference type="Pfam" id="PF02534">
    <property type="entry name" value="T4SS-DNA_transf"/>
    <property type="match status" value="1"/>
</dbReference>
<gene>
    <name evidence="1" type="ORF">CR165_21400</name>
</gene>
<dbReference type="InterPro" id="IPR003688">
    <property type="entry name" value="TraG/VirD4"/>
</dbReference>
<organism evidence="1 2">
    <name type="scientific">Teichococcus aestuarii</name>
    <dbReference type="NCBI Taxonomy" id="568898"/>
    <lineage>
        <taxon>Bacteria</taxon>
        <taxon>Pseudomonadati</taxon>
        <taxon>Pseudomonadota</taxon>
        <taxon>Alphaproteobacteria</taxon>
        <taxon>Acetobacterales</taxon>
        <taxon>Roseomonadaceae</taxon>
        <taxon>Roseomonas</taxon>
    </lineage>
</organism>
<dbReference type="GO" id="GO:0016020">
    <property type="term" value="C:membrane"/>
    <property type="evidence" value="ECO:0007669"/>
    <property type="project" value="InterPro"/>
</dbReference>
<sequence>SNKQTESEAMRRRALMLPQEISRMPRDQVVVLRPGIMPLRMQRIRWFEDRWFKDRGGAVPEWPTLEVSVDRDAV</sequence>
<protein>
    <submittedName>
        <fullName evidence="1">Conjugal transfer protein TraG</fullName>
    </submittedName>
</protein>
<evidence type="ECO:0000313" key="2">
    <source>
        <dbReference type="Proteomes" id="UP000245048"/>
    </source>
</evidence>
<feature type="non-terminal residue" evidence="1">
    <location>
        <position position="1"/>
    </location>
</feature>
<comment type="caution">
    <text evidence="1">The sequence shown here is derived from an EMBL/GenBank/DDBJ whole genome shotgun (WGS) entry which is preliminary data.</text>
</comment>